<proteinExistence type="inferred from homology"/>
<organism evidence="4 5">
    <name type="scientific">Setaria viridis</name>
    <name type="common">Green bristlegrass</name>
    <name type="synonym">Setaria italica subsp. viridis</name>
    <dbReference type="NCBI Taxonomy" id="4556"/>
    <lineage>
        <taxon>Eukaryota</taxon>
        <taxon>Viridiplantae</taxon>
        <taxon>Streptophyta</taxon>
        <taxon>Embryophyta</taxon>
        <taxon>Tracheophyta</taxon>
        <taxon>Spermatophyta</taxon>
        <taxon>Magnoliopsida</taxon>
        <taxon>Liliopsida</taxon>
        <taxon>Poales</taxon>
        <taxon>Poaceae</taxon>
        <taxon>PACMAD clade</taxon>
        <taxon>Panicoideae</taxon>
        <taxon>Panicodae</taxon>
        <taxon>Paniceae</taxon>
        <taxon>Cenchrinae</taxon>
        <taxon>Setaria</taxon>
    </lineage>
</organism>
<dbReference type="GO" id="GO:0020037">
    <property type="term" value="F:heme binding"/>
    <property type="evidence" value="ECO:0007669"/>
    <property type="project" value="InterPro"/>
</dbReference>
<sequence length="174" mass="19656">MILVTELLGARRVAAFRRIWQDEAARLLSSLASSSSPPAGQPVNVVELLAEFIADSSVRAIFGNRLTDRAAFLRMRKEGPEFSSLFKLRDLFLLSRLVRMLPRSGKAERHWREVSRLIGDILRLHEERRAAAGDGDGDQDMIDVLLRIQKESGMRVYLTPGVIKSVVMENLPWD</sequence>
<dbReference type="GO" id="GO:0016705">
    <property type="term" value="F:oxidoreductase activity, acting on paired donors, with incorporation or reduction of molecular oxygen"/>
    <property type="evidence" value="ECO:0007669"/>
    <property type="project" value="InterPro"/>
</dbReference>
<dbReference type="GO" id="GO:0004497">
    <property type="term" value="F:monooxygenase activity"/>
    <property type="evidence" value="ECO:0007669"/>
    <property type="project" value="InterPro"/>
</dbReference>
<dbReference type="PANTHER" id="PTHR47955:SF21">
    <property type="entry name" value="OS06G0642300 PROTEIN"/>
    <property type="match status" value="1"/>
</dbReference>
<dbReference type="EMBL" id="CM016559">
    <property type="protein sequence ID" value="TKW01375.1"/>
    <property type="molecule type" value="Genomic_DNA"/>
</dbReference>
<comment type="similarity">
    <text evidence="1">Belongs to the cytochrome P450 family.</text>
</comment>
<dbReference type="GO" id="GO:0005506">
    <property type="term" value="F:iron ion binding"/>
    <property type="evidence" value="ECO:0007669"/>
    <property type="project" value="InterPro"/>
</dbReference>
<dbReference type="InterPro" id="IPR036396">
    <property type="entry name" value="Cyt_P450_sf"/>
</dbReference>
<gene>
    <name evidence="4" type="ORF">SEVIR_8G175900v2</name>
</gene>
<dbReference type="AlphaFoldDB" id="A0A4U6TK69"/>
<evidence type="ECO:0000313" key="5">
    <source>
        <dbReference type="Proteomes" id="UP000298652"/>
    </source>
</evidence>
<name>A0A4U6TK69_SETVI</name>
<dbReference type="Proteomes" id="UP000298652">
    <property type="component" value="Chromosome 8"/>
</dbReference>
<evidence type="ECO:0000256" key="3">
    <source>
        <dbReference type="ARBA" id="ARBA00023004"/>
    </source>
</evidence>
<evidence type="ECO:0000256" key="2">
    <source>
        <dbReference type="ARBA" id="ARBA00022723"/>
    </source>
</evidence>
<dbReference type="Gramene" id="TKW01375">
    <property type="protein sequence ID" value="TKW01375"/>
    <property type="gene ID" value="SEVIR_8G175900v2"/>
</dbReference>
<dbReference type="Gene3D" id="1.10.630.10">
    <property type="entry name" value="Cytochrome P450"/>
    <property type="match status" value="1"/>
</dbReference>
<accession>A0A4U6TK69</accession>
<keyword evidence="5" id="KW-1185">Reference proteome</keyword>
<evidence type="ECO:0000313" key="4">
    <source>
        <dbReference type="EMBL" id="TKW01375.1"/>
    </source>
</evidence>
<evidence type="ECO:0000256" key="1">
    <source>
        <dbReference type="ARBA" id="ARBA00010617"/>
    </source>
</evidence>
<dbReference type="OMA" id="APKHVDS"/>
<protein>
    <submittedName>
        <fullName evidence="4">Uncharacterized protein</fullName>
    </submittedName>
</protein>
<keyword evidence="2" id="KW-0479">Metal-binding</keyword>
<reference evidence="4" key="1">
    <citation type="submission" date="2019-03" db="EMBL/GenBank/DDBJ databases">
        <title>WGS assembly of Setaria viridis.</title>
        <authorList>
            <person name="Huang P."/>
            <person name="Jenkins J."/>
            <person name="Grimwood J."/>
            <person name="Barry K."/>
            <person name="Healey A."/>
            <person name="Mamidi S."/>
            <person name="Sreedasyam A."/>
            <person name="Shu S."/>
            <person name="Feldman M."/>
            <person name="Wu J."/>
            <person name="Yu Y."/>
            <person name="Chen C."/>
            <person name="Johnson J."/>
            <person name="Rokhsar D."/>
            <person name="Baxter I."/>
            <person name="Schmutz J."/>
            <person name="Brutnell T."/>
            <person name="Kellogg E."/>
        </authorList>
    </citation>
    <scope>NUCLEOTIDE SEQUENCE [LARGE SCALE GENOMIC DNA]</scope>
</reference>
<dbReference type="PANTHER" id="PTHR47955">
    <property type="entry name" value="CYTOCHROME P450 FAMILY 71 PROTEIN"/>
    <property type="match status" value="1"/>
</dbReference>
<dbReference type="InterPro" id="IPR001128">
    <property type="entry name" value="Cyt_P450"/>
</dbReference>
<dbReference type="SUPFAM" id="SSF48264">
    <property type="entry name" value="Cytochrome P450"/>
    <property type="match status" value="1"/>
</dbReference>
<keyword evidence="3" id="KW-0408">Iron</keyword>
<dbReference type="Pfam" id="PF00067">
    <property type="entry name" value="p450"/>
    <property type="match status" value="1"/>
</dbReference>